<keyword evidence="1" id="KW-0472">Membrane</keyword>
<keyword evidence="1" id="KW-1133">Transmembrane helix</keyword>
<evidence type="ECO:0000313" key="2">
    <source>
        <dbReference type="EMBL" id="MBA0821564.1"/>
    </source>
</evidence>
<evidence type="ECO:0000256" key="1">
    <source>
        <dbReference type="SAM" id="Phobius"/>
    </source>
</evidence>
<keyword evidence="3" id="KW-1185">Reference proteome</keyword>
<dbReference type="AlphaFoldDB" id="A0A7J9IIX9"/>
<protein>
    <submittedName>
        <fullName evidence="2">Uncharacterized protein</fullName>
    </submittedName>
</protein>
<dbReference type="EMBL" id="JABFAE010000001">
    <property type="protein sequence ID" value="MBA0821564.1"/>
    <property type="molecule type" value="Genomic_DNA"/>
</dbReference>
<sequence>MCQYMTEINLVTVIMLMVEVVLIPLCFLLRMLDEPPMKLSVL</sequence>
<reference evidence="2 3" key="1">
    <citation type="journal article" date="2019" name="Genome Biol. Evol.">
        <title>Insights into the evolution of the New World diploid cottons (Gossypium, subgenus Houzingenia) based on genome sequencing.</title>
        <authorList>
            <person name="Grover C.E."/>
            <person name="Arick M.A. 2nd"/>
            <person name="Thrash A."/>
            <person name="Conover J.L."/>
            <person name="Sanders W.S."/>
            <person name="Peterson D.G."/>
            <person name="Frelichowski J.E."/>
            <person name="Scheffler J.A."/>
            <person name="Scheffler B.E."/>
            <person name="Wendel J.F."/>
        </authorList>
    </citation>
    <scope>NUCLEOTIDE SEQUENCE [LARGE SCALE GENOMIC DNA]</scope>
    <source>
        <strain evidence="2">6</strain>
        <tissue evidence="2">Leaf</tissue>
    </source>
</reference>
<feature type="transmembrane region" description="Helical" evidence="1">
    <location>
        <begin position="12"/>
        <end position="32"/>
    </location>
</feature>
<gene>
    <name evidence="2" type="ORF">Goarm_018414</name>
</gene>
<accession>A0A7J9IIX9</accession>
<name>A0A7J9IIX9_9ROSI</name>
<evidence type="ECO:0000313" key="3">
    <source>
        <dbReference type="Proteomes" id="UP000593575"/>
    </source>
</evidence>
<proteinExistence type="predicted"/>
<comment type="caution">
    <text evidence="2">The sequence shown here is derived from an EMBL/GenBank/DDBJ whole genome shotgun (WGS) entry which is preliminary data.</text>
</comment>
<organism evidence="2 3">
    <name type="scientific">Gossypium armourianum</name>
    <dbReference type="NCBI Taxonomy" id="34283"/>
    <lineage>
        <taxon>Eukaryota</taxon>
        <taxon>Viridiplantae</taxon>
        <taxon>Streptophyta</taxon>
        <taxon>Embryophyta</taxon>
        <taxon>Tracheophyta</taxon>
        <taxon>Spermatophyta</taxon>
        <taxon>Magnoliopsida</taxon>
        <taxon>eudicotyledons</taxon>
        <taxon>Gunneridae</taxon>
        <taxon>Pentapetalae</taxon>
        <taxon>rosids</taxon>
        <taxon>malvids</taxon>
        <taxon>Malvales</taxon>
        <taxon>Malvaceae</taxon>
        <taxon>Malvoideae</taxon>
        <taxon>Gossypium</taxon>
    </lineage>
</organism>
<dbReference type="Proteomes" id="UP000593575">
    <property type="component" value="Unassembled WGS sequence"/>
</dbReference>
<keyword evidence="1" id="KW-0812">Transmembrane</keyword>